<proteinExistence type="predicted"/>
<dbReference type="KEGG" id="ccp:CHC_T00010231001"/>
<accession>R7Q768</accession>
<organism evidence="2 3">
    <name type="scientific">Chondrus crispus</name>
    <name type="common">Carrageen Irish moss</name>
    <name type="synonym">Polymorpha crispa</name>
    <dbReference type="NCBI Taxonomy" id="2769"/>
    <lineage>
        <taxon>Eukaryota</taxon>
        <taxon>Rhodophyta</taxon>
        <taxon>Florideophyceae</taxon>
        <taxon>Rhodymeniophycidae</taxon>
        <taxon>Gigartinales</taxon>
        <taxon>Gigartinaceae</taxon>
        <taxon>Chondrus</taxon>
    </lineage>
</organism>
<dbReference type="EMBL" id="HG001653">
    <property type="protein sequence ID" value="CDF33668.1"/>
    <property type="molecule type" value="Genomic_DNA"/>
</dbReference>
<dbReference type="RefSeq" id="XP_005713487.1">
    <property type="nucleotide sequence ID" value="XM_005713430.1"/>
</dbReference>
<dbReference type="GO" id="GO:1990904">
    <property type="term" value="C:ribonucleoprotein complex"/>
    <property type="evidence" value="ECO:0007669"/>
    <property type="project" value="UniProtKB-KW"/>
</dbReference>
<keyword evidence="2" id="KW-0687">Ribonucleoprotein</keyword>
<evidence type="ECO:0000313" key="3">
    <source>
        <dbReference type="Proteomes" id="UP000012073"/>
    </source>
</evidence>
<gene>
    <name evidence="2" type="ORF">CHC_T00010231001</name>
</gene>
<evidence type="ECO:0000313" key="2">
    <source>
        <dbReference type="EMBL" id="CDF33668.1"/>
    </source>
</evidence>
<feature type="compositionally biased region" description="Basic and acidic residues" evidence="1">
    <location>
        <begin position="79"/>
        <end position="89"/>
    </location>
</feature>
<dbReference type="Proteomes" id="UP000012073">
    <property type="component" value="Unassembled WGS sequence"/>
</dbReference>
<protein>
    <submittedName>
        <fullName evidence="2">Similar to U2 small nuclear ribonucleoprotein A, partial</fullName>
    </submittedName>
</protein>
<feature type="compositionally biased region" description="Pro residues" evidence="1">
    <location>
        <begin position="38"/>
        <end position="49"/>
    </location>
</feature>
<feature type="non-terminal residue" evidence="2">
    <location>
        <position position="1"/>
    </location>
</feature>
<dbReference type="AlphaFoldDB" id="R7Q768"/>
<name>R7Q768_CHOCR</name>
<sequence length="121" mass="12696">NPPFPRHDLPEITSPTTSLSLFLLVRTPARKPPLYLHHPPPPTPNPSPPGEGFGTGAAVYGGVDMRGGPDAGTTAPVDPCDREPSEGARRVRHAGPIRQHDHDGGGHVLAVPTCNDDAPGR</sequence>
<reference evidence="3" key="1">
    <citation type="journal article" date="2013" name="Proc. Natl. Acad. Sci. U.S.A.">
        <title>Genome structure and metabolic features in the red seaweed Chondrus crispus shed light on evolution of the Archaeplastida.</title>
        <authorList>
            <person name="Collen J."/>
            <person name="Porcel B."/>
            <person name="Carre W."/>
            <person name="Ball S.G."/>
            <person name="Chaparro C."/>
            <person name="Tonon T."/>
            <person name="Barbeyron T."/>
            <person name="Michel G."/>
            <person name="Noel B."/>
            <person name="Valentin K."/>
            <person name="Elias M."/>
            <person name="Artiguenave F."/>
            <person name="Arun A."/>
            <person name="Aury J.M."/>
            <person name="Barbosa-Neto J.F."/>
            <person name="Bothwell J.H."/>
            <person name="Bouget F.Y."/>
            <person name="Brillet L."/>
            <person name="Cabello-Hurtado F."/>
            <person name="Capella-Gutierrez S."/>
            <person name="Charrier B."/>
            <person name="Cladiere L."/>
            <person name="Cock J.M."/>
            <person name="Coelho S.M."/>
            <person name="Colleoni C."/>
            <person name="Czjzek M."/>
            <person name="Da Silva C."/>
            <person name="Delage L."/>
            <person name="Denoeud F."/>
            <person name="Deschamps P."/>
            <person name="Dittami S.M."/>
            <person name="Gabaldon T."/>
            <person name="Gachon C.M."/>
            <person name="Groisillier A."/>
            <person name="Herve C."/>
            <person name="Jabbari K."/>
            <person name="Katinka M."/>
            <person name="Kloareg B."/>
            <person name="Kowalczyk N."/>
            <person name="Labadie K."/>
            <person name="Leblanc C."/>
            <person name="Lopez P.J."/>
            <person name="McLachlan D.H."/>
            <person name="Meslet-Cladiere L."/>
            <person name="Moustafa A."/>
            <person name="Nehr Z."/>
            <person name="Nyvall Collen P."/>
            <person name="Panaud O."/>
            <person name="Partensky F."/>
            <person name="Poulain J."/>
            <person name="Rensing S.A."/>
            <person name="Rousvoal S."/>
            <person name="Samson G."/>
            <person name="Symeonidi A."/>
            <person name="Weissenbach J."/>
            <person name="Zambounis A."/>
            <person name="Wincker P."/>
            <person name="Boyen C."/>
        </authorList>
    </citation>
    <scope>NUCLEOTIDE SEQUENCE [LARGE SCALE GENOMIC DNA]</scope>
    <source>
        <strain evidence="3">cv. Stackhouse</strain>
    </source>
</reference>
<dbReference type="GeneID" id="17321204"/>
<dbReference type="Gramene" id="CDF33668">
    <property type="protein sequence ID" value="CDF33668"/>
    <property type="gene ID" value="CHC_T00010231001"/>
</dbReference>
<feature type="region of interest" description="Disordered" evidence="1">
    <location>
        <begin position="31"/>
        <end position="121"/>
    </location>
</feature>
<keyword evidence="3" id="KW-1185">Reference proteome</keyword>
<evidence type="ECO:0000256" key="1">
    <source>
        <dbReference type="SAM" id="MobiDB-lite"/>
    </source>
</evidence>